<dbReference type="SUPFAM" id="SSF103473">
    <property type="entry name" value="MFS general substrate transporter"/>
    <property type="match status" value="1"/>
</dbReference>
<accession>A0AAV4ZB69</accession>
<protein>
    <submittedName>
        <fullName evidence="8">Bicyclomycin resistance protein</fullName>
    </submittedName>
</protein>
<dbReference type="Gene3D" id="1.20.1720.10">
    <property type="entry name" value="Multidrug resistance protein D"/>
    <property type="match status" value="1"/>
</dbReference>
<dbReference type="InterPro" id="IPR020846">
    <property type="entry name" value="MFS_dom"/>
</dbReference>
<feature type="transmembrane region" description="Helical" evidence="6">
    <location>
        <begin position="311"/>
        <end position="330"/>
    </location>
</feature>
<evidence type="ECO:0000256" key="6">
    <source>
        <dbReference type="SAM" id="Phobius"/>
    </source>
</evidence>
<feature type="transmembrane region" description="Helical" evidence="6">
    <location>
        <begin position="136"/>
        <end position="154"/>
    </location>
</feature>
<evidence type="ECO:0000256" key="5">
    <source>
        <dbReference type="ARBA" id="ARBA00023136"/>
    </source>
</evidence>
<dbReference type="InterPro" id="IPR011701">
    <property type="entry name" value="MFS"/>
</dbReference>
<feature type="transmembrane region" description="Helical" evidence="6">
    <location>
        <begin position="12"/>
        <end position="38"/>
    </location>
</feature>
<keyword evidence="9" id="KW-1185">Reference proteome</keyword>
<evidence type="ECO:0000256" key="3">
    <source>
        <dbReference type="ARBA" id="ARBA00022692"/>
    </source>
</evidence>
<dbReference type="Proteomes" id="UP001055307">
    <property type="component" value="Unassembled WGS sequence"/>
</dbReference>
<comment type="caution">
    <text evidence="8">The sequence shown here is derived from an EMBL/GenBank/DDBJ whole genome shotgun (WGS) entry which is preliminary data.</text>
</comment>
<feature type="transmembrane region" description="Helical" evidence="6">
    <location>
        <begin position="50"/>
        <end position="69"/>
    </location>
</feature>
<dbReference type="Pfam" id="PF07690">
    <property type="entry name" value="MFS_1"/>
    <property type="match status" value="1"/>
</dbReference>
<evidence type="ECO:0000259" key="7">
    <source>
        <dbReference type="PROSITE" id="PS50850"/>
    </source>
</evidence>
<evidence type="ECO:0000313" key="8">
    <source>
        <dbReference type="EMBL" id="GJD40799.1"/>
    </source>
</evidence>
<dbReference type="GO" id="GO:0022857">
    <property type="term" value="F:transmembrane transporter activity"/>
    <property type="evidence" value="ECO:0007669"/>
    <property type="project" value="InterPro"/>
</dbReference>
<gene>
    <name evidence="8" type="primary">bcr_2</name>
    <name evidence="8" type="ORF">OICFNHDK_3274</name>
</gene>
<keyword evidence="2" id="KW-0813">Transport</keyword>
<dbReference type="GO" id="GO:1990961">
    <property type="term" value="P:xenobiotic detoxification by transmembrane export across the plasma membrane"/>
    <property type="evidence" value="ECO:0007669"/>
    <property type="project" value="TreeGrafter"/>
</dbReference>
<feature type="transmembrane region" description="Helical" evidence="6">
    <location>
        <begin position="75"/>
        <end position="96"/>
    </location>
</feature>
<dbReference type="RefSeq" id="WP_238254103.1">
    <property type="nucleotide sequence ID" value="NZ_BPQF01000016.1"/>
</dbReference>
<dbReference type="PANTHER" id="PTHR23502">
    <property type="entry name" value="MAJOR FACILITATOR SUPERFAMILY"/>
    <property type="match status" value="1"/>
</dbReference>
<dbReference type="InterPro" id="IPR036259">
    <property type="entry name" value="MFS_trans_sf"/>
</dbReference>
<feature type="transmembrane region" description="Helical" evidence="6">
    <location>
        <begin position="108"/>
        <end position="130"/>
    </location>
</feature>
<feature type="transmembrane region" description="Helical" evidence="6">
    <location>
        <begin position="252"/>
        <end position="272"/>
    </location>
</feature>
<reference evidence="8" key="1">
    <citation type="journal article" date="2016" name="Front. Microbiol.">
        <title>Genome Sequence of the Piezophilic, Mesophilic Sulfate-Reducing Bacterium Desulfovibrio indicus J2T.</title>
        <authorList>
            <person name="Cao J."/>
            <person name="Maignien L."/>
            <person name="Shao Z."/>
            <person name="Alain K."/>
            <person name="Jebbar M."/>
        </authorList>
    </citation>
    <scope>NUCLEOTIDE SEQUENCE</scope>
    <source>
        <strain evidence="8">DSM 21893</strain>
    </source>
</reference>
<evidence type="ECO:0000256" key="2">
    <source>
        <dbReference type="ARBA" id="ARBA00022448"/>
    </source>
</evidence>
<feature type="domain" description="Major facilitator superfamily (MFS) profile" evidence="7">
    <location>
        <begin position="1"/>
        <end position="384"/>
    </location>
</feature>
<feature type="transmembrane region" description="Helical" evidence="6">
    <location>
        <begin position="342"/>
        <end position="363"/>
    </location>
</feature>
<dbReference type="AlphaFoldDB" id="A0AAV4ZB69"/>
<evidence type="ECO:0000313" key="9">
    <source>
        <dbReference type="Proteomes" id="UP001055307"/>
    </source>
</evidence>
<sequence>MILPSLSETAVALHVPVAAMGAALAIYLLGLGAALLVYGPVSDRLGRRPAIVCGCLLLIGGSIGCAAARTLPHFLLFRAIQGIGAAGPGMAVFAMVRDLFAGEAARVRMSFVVLSINVVPMVAPTLGAGLMDLGGWRLIHAAPLVAALTVLSAIPHVEETLPRASGPVPVGILGPCRRILACRAFLGHALCNAAAAGAVFAYITGSALVFIDVLGFSPTAYGLVFGASSLSVMAGAALNGRLTARGICPHRVIGISLAGATLLPAMLLLHALACPPAASPVIAAMAGMSLAFGLVSPNAMHGATEASPEAAGTAGAVVICLQMIGAAIASDLVARFFDGRSALSMAAVMLGACLAAIAAYASLARPAVLVPLPPRSHTENPHDL</sequence>
<comment type="subcellular location">
    <subcellularLocation>
        <location evidence="1">Membrane</location>
        <topology evidence="1">Multi-pass membrane protein</topology>
    </subcellularLocation>
</comment>
<dbReference type="PANTHER" id="PTHR23502:SF132">
    <property type="entry name" value="POLYAMINE TRANSPORTER 2-RELATED"/>
    <property type="match status" value="1"/>
</dbReference>
<dbReference type="PROSITE" id="PS50850">
    <property type="entry name" value="MFS"/>
    <property type="match status" value="1"/>
</dbReference>
<feature type="transmembrane region" description="Helical" evidence="6">
    <location>
        <begin position="220"/>
        <end position="240"/>
    </location>
</feature>
<feature type="transmembrane region" description="Helical" evidence="6">
    <location>
        <begin position="185"/>
        <end position="214"/>
    </location>
</feature>
<evidence type="ECO:0000256" key="4">
    <source>
        <dbReference type="ARBA" id="ARBA00022989"/>
    </source>
</evidence>
<reference evidence="8" key="2">
    <citation type="submission" date="2021-08" db="EMBL/GenBank/DDBJ databases">
        <authorList>
            <person name="Tani A."/>
            <person name="Ola A."/>
            <person name="Ogura Y."/>
            <person name="Katsura K."/>
            <person name="Hayashi T."/>
        </authorList>
    </citation>
    <scope>NUCLEOTIDE SEQUENCE</scope>
    <source>
        <strain evidence="8">DSM 21893</strain>
    </source>
</reference>
<keyword evidence="4 6" id="KW-1133">Transmembrane helix</keyword>
<keyword evidence="5 6" id="KW-0472">Membrane</keyword>
<name>A0AAV4ZB69_9HYPH</name>
<evidence type="ECO:0000256" key="1">
    <source>
        <dbReference type="ARBA" id="ARBA00004141"/>
    </source>
</evidence>
<dbReference type="GO" id="GO:0005886">
    <property type="term" value="C:plasma membrane"/>
    <property type="evidence" value="ECO:0007669"/>
    <property type="project" value="TreeGrafter"/>
</dbReference>
<dbReference type="EMBL" id="BPQF01000016">
    <property type="protein sequence ID" value="GJD40799.1"/>
    <property type="molecule type" value="Genomic_DNA"/>
</dbReference>
<proteinExistence type="predicted"/>
<organism evidence="8 9">
    <name type="scientific">Methylobacterium bullatum</name>
    <dbReference type="NCBI Taxonomy" id="570505"/>
    <lineage>
        <taxon>Bacteria</taxon>
        <taxon>Pseudomonadati</taxon>
        <taxon>Pseudomonadota</taxon>
        <taxon>Alphaproteobacteria</taxon>
        <taxon>Hyphomicrobiales</taxon>
        <taxon>Methylobacteriaceae</taxon>
        <taxon>Methylobacterium</taxon>
    </lineage>
</organism>
<keyword evidence="3 6" id="KW-0812">Transmembrane</keyword>